<sequence>MKNNFRNSKLLVIEDNSDHRFFIEKAMKTCLSEVSAIHMSTEQQAIAYMDSCLYQEWDLPTLILLDLYLPNRENGWRILEHIRQMPTPINQIPIVMLSYSNQRDDIAEAYQKGISSYLVKPTHEEEWVSYFQKLRSYWWETVTLPKMRFSF</sequence>
<feature type="modified residue" description="4-aspartylphosphate" evidence="1">
    <location>
        <position position="66"/>
    </location>
</feature>
<dbReference type="GO" id="GO:0000160">
    <property type="term" value="P:phosphorelay signal transduction system"/>
    <property type="evidence" value="ECO:0007669"/>
    <property type="project" value="InterPro"/>
</dbReference>
<dbReference type="InterPro" id="IPR011006">
    <property type="entry name" value="CheY-like_superfamily"/>
</dbReference>
<evidence type="ECO:0000259" key="2">
    <source>
        <dbReference type="PROSITE" id="PS50110"/>
    </source>
</evidence>
<dbReference type="STRING" id="1185876.BN8_00954"/>
<evidence type="ECO:0000313" key="4">
    <source>
        <dbReference type="Proteomes" id="UP000009309"/>
    </source>
</evidence>
<dbReference type="InterPro" id="IPR001789">
    <property type="entry name" value="Sig_transdc_resp-reg_receiver"/>
</dbReference>
<dbReference type="EMBL" id="CAIT01000004">
    <property type="protein sequence ID" value="CCH51989.1"/>
    <property type="molecule type" value="Genomic_DNA"/>
</dbReference>
<dbReference type="Gene3D" id="3.40.50.2300">
    <property type="match status" value="1"/>
</dbReference>
<evidence type="ECO:0000256" key="1">
    <source>
        <dbReference type="PROSITE-ProRule" id="PRU00169"/>
    </source>
</evidence>
<dbReference type="Proteomes" id="UP000009309">
    <property type="component" value="Unassembled WGS sequence"/>
</dbReference>
<dbReference type="RefSeq" id="WP_009280575.1">
    <property type="nucleotide sequence ID" value="NZ_CAIT01000004.1"/>
</dbReference>
<name>I2GDL5_9BACT</name>
<feature type="domain" description="Response regulatory" evidence="2">
    <location>
        <begin position="9"/>
        <end position="135"/>
    </location>
</feature>
<dbReference type="Pfam" id="PF00072">
    <property type="entry name" value="Response_reg"/>
    <property type="match status" value="1"/>
</dbReference>
<accession>I2GDL5</accession>
<proteinExistence type="predicted"/>
<gene>
    <name evidence="3" type="ORF">BN8_00954</name>
</gene>
<protein>
    <submittedName>
        <fullName evidence="3">Response regulator rcp1</fullName>
    </submittedName>
</protein>
<dbReference type="PROSITE" id="PS50110">
    <property type="entry name" value="RESPONSE_REGULATORY"/>
    <property type="match status" value="1"/>
</dbReference>
<dbReference type="PANTHER" id="PTHR44520:SF2">
    <property type="entry name" value="RESPONSE REGULATOR RCP1"/>
    <property type="match status" value="1"/>
</dbReference>
<dbReference type="PANTHER" id="PTHR44520">
    <property type="entry name" value="RESPONSE REGULATOR RCP1-RELATED"/>
    <property type="match status" value="1"/>
</dbReference>
<dbReference type="SUPFAM" id="SSF52172">
    <property type="entry name" value="CheY-like"/>
    <property type="match status" value="1"/>
</dbReference>
<comment type="caution">
    <text evidence="3">The sequence shown here is derived from an EMBL/GenBank/DDBJ whole genome shotgun (WGS) entry which is preliminary data.</text>
</comment>
<evidence type="ECO:0000313" key="3">
    <source>
        <dbReference type="EMBL" id="CCH51989.1"/>
    </source>
</evidence>
<dbReference type="OrthoDB" id="958605at2"/>
<dbReference type="SMART" id="SM00448">
    <property type="entry name" value="REC"/>
    <property type="match status" value="1"/>
</dbReference>
<dbReference type="eggNOG" id="COG0745">
    <property type="taxonomic scope" value="Bacteria"/>
</dbReference>
<dbReference type="InterPro" id="IPR052893">
    <property type="entry name" value="TCS_response_regulator"/>
</dbReference>
<keyword evidence="1" id="KW-0597">Phosphoprotein</keyword>
<reference evidence="3 4" key="1">
    <citation type="journal article" date="2012" name="J. Bacteriol.">
        <title>Genome Sequence of the Filamentous Bacterium Fibrisoma limi BUZ 3T.</title>
        <authorList>
            <person name="Filippini M."/>
            <person name="Qi W."/>
            <person name="Jaenicke S."/>
            <person name="Goesmann A."/>
            <person name="Smits T.H."/>
            <person name="Bagheri H.C."/>
        </authorList>
    </citation>
    <scope>NUCLEOTIDE SEQUENCE [LARGE SCALE GENOMIC DNA]</scope>
    <source>
        <strain evidence="4">BUZ 3T</strain>
    </source>
</reference>
<keyword evidence="4" id="KW-1185">Reference proteome</keyword>
<organism evidence="3 4">
    <name type="scientific">Fibrisoma limi BUZ 3</name>
    <dbReference type="NCBI Taxonomy" id="1185876"/>
    <lineage>
        <taxon>Bacteria</taxon>
        <taxon>Pseudomonadati</taxon>
        <taxon>Bacteroidota</taxon>
        <taxon>Cytophagia</taxon>
        <taxon>Cytophagales</taxon>
        <taxon>Spirosomataceae</taxon>
        <taxon>Fibrisoma</taxon>
    </lineage>
</organism>
<dbReference type="AlphaFoldDB" id="I2GDL5"/>